<dbReference type="EMBL" id="CYSD01000042">
    <property type="protein sequence ID" value="CUH81684.1"/>
    <property type="molecule type" value="Genomic_DNA"/>
</dbReference>
<keyword evidence="1" id="KW-0812">Transmembrane</keyword>
<evidence type="ECO:0000313" key="3">
    <source>
        <dbReference type="Proteomes" id="UP000052022"/>
    </source>
</evidence>
<keyword evidence="1" id="KW-0472">Membrane</keyword>
<dbReference type="Proteomes" id="UP000052022">
    <property type="component" value="Unassembled WGS sequence"/>
</dbReference>
<proteinExistence type="predicted"/>
<dbReference type="RefSeq" id="WP_058291513.1">
    <property type="nucleotide sequence ID" value="NZ_CYSD01000042.1"/>
</dbReference>
<feature type="transmembrane region" description="Helical" evidence="1">
    <location>
        <begin position="12"/>
        <end position="36"/>
    </location>
</feature>
<dbReference type="OrthoDB" id="330925at2"/>
<dbReference type="AlphaFoldDB" id="A0A0P1GIX9"/>
<reference evidence="2 3" key="1">
    <citation type="submission" date="2015-09" db="EMBL/GenBank/DDBJ databases">
        <authorList>
            <consortium name="Swine Surveillance"/>
        </authorList>
    </citation>
    <scope>NUCLEOTIDE SEQUENCE [LARGE SCALE GENOMIC DNA]</scope>
    <source>
        <strain evidence="2 3">CECT 7557</strain>
    </source>
</reference>
<feature type="transmembrane region" description="Helical" evidence="1">
    <location>
        <begin position="114"/>
        <end position="134"/>
    </location>
</feature>
<name>A0A0P1GIX9_9RHOB</name>
<feature type="transmembrane region" description="Helical" evidence="1">
    <location>
        <begin position="56"/>
        <end position="80"/>
    </location>
</feature>
<protein>
    <recommendedName>
        <fullName evidence="4">DUF4345 domain-containing protein</fullName>
    </recommendedName>
</protein>
<evidence type="ECO:0000256" key="1">
    <source>
        <dbReference type="SAM" id="Phobius"/>
    </source>
</evidence>
<organism evidence="2 3">
    <name type="scientific">Tritonibacter multivorans</name>
    <dbReference type="NCBI Taxonomy" id="928856"/>
    <lineage>
        <taxon>Bacteria</taxon>
        <taxon>Pseudomonadati</taxon>
        <taxon>Pseudomonadota</taxon>
        <taxon>Alphaproteobacteria</taxon>
        <taxon>Rhodobacterales</taxon>
        <taxon>Paracoccaceae</taxon>
        <taxon>Tritonibacter</taxon>
    </lineage>
</organism>
<gene>
    <name evidence="2" type="ORF">TRM7557_03553</name>
</gene>
<evidence type="ECO:0000313" key="2">
    <source>
        <dbReference type="EMBL" id="CUH81684.1"/>
    </source>
</evidence>
<evidence type="ECO:0008006" key="4">
    <source>
        <dbReference type="Google" id="ProtNLM"/>
    </source>
</evidence>
<keyword evidence="3" id="KW-1185">Reference proteome</keyword>
<accession>A0A0P1GIX9</accession>
<sequence>MSPVTLLKTVGYGFAAFGLLLALAAFTPLAPLVAVFLDVAHLPLDGLQPITTETEYLLLAIAGGLCCGLGMTIAALATCFGHSHPQAVGKILLTGALAWYIPDSLGSYLSGAWFNVGMNTGFLALLVWPLALMYRATRLRAAQNPLR</sequence>
<keyword evidence="1" id="KW-1133">Transmembrane helix</keyword>